<feature type="chain" id="PRO_5004295363" evidence="2">
    <location>
        <begin position="22"/>
        <end position="300"/>
    </location>
</feature>
<accession>Q7YW88</accession>
<evidence type="ECO:0000256" key="2">
    <source>
        <dbReference type="SAM" id="SignalP"/>
    </source>
</evidence>
<keyword evidence="2" id="KW-0732">Signal</keyword>
<feature type="compositionally biased region" description="Polar residues" evidence="1">
    <location>
        <begin position="37"/>
        <end position="64"/>
    </location>
</feature>
<proteinExistence type="evidence at transcript level"/>
<evidence type="ECO:0000256" key="1">
    <source>
        <dbReference type="SAM" id="MobiDB-lite"/>
    </source>
</evidence>
<dbReference type="AlphaFoldDB" id="Q7YW88"/>
<evidence type="ECO:0000313" key="3">
    <source>
        <dbReference type="EMBL" id="AAQ10023.1"/>
    </source>
</evidence>
<protein>
    <submittedName>
        <fullName evidence="3">Putative esophageal gland cell secretory protein 8</fullName>
    </submittedName>
</protein>
<reference evidence="3" key="1">
    <citation type="journal article" date="2003" name="Mol. Plant Microbe Interact.">
        <title>A profile of putative parasitism genes expressed in the esophageal gland cells of the root-knot nematode Meloidogyne incognita.</title>
        <authorList>
            <person name="Huang G."/>
            <person name="Gao B."/>
            <person name="Maier T."/>
            <person name="Allen R."/>
            <person name="Davis E.L."/>
            <person name="Baum T.J."/>
            <person name="Hussey R.S."/>
        </authorList>
    </citation>
    <scope>NUCLEOTIDE SEQUENCE</scope>
</reference>
<feature type="signal peptide" evidence="2">
    <location>
        <begin position="1"/>
        <end position="21"/>
    </location>
</feature>
<dbReference type="EMBL" id="AF531168">
    <property type="protein sequence ID" value="AAQ10023.1"/>
    <property type="molecule type" value="mRNA"/>
</dbReference>
<sequence length="300" mass="34387">MKIYFNLIVFLFILNFYFVELAKRKATDTEIPEQNKKQNTSNHAHQQLTPSSSNADNEKQGNLSSEASNIRGKNILHDQSAIKNNSLTNQQLGASSSNAGQQRNNNSDLLKLTIINHLLSHRQFNASSSNAGQHKNIPSENLNFHQKTIPIATKNNLFPNQQFIASSSNDLDFQQKNIPYGTKKKVLHQFMPSSSNANKRKNSSTEYLKYAIKNRFLSNQPFDDDIYGKKKNVSPEYQNIQQKNLPYVQYAIDNNLKLPIPKNPKALPYDLSKYAFNFPNMNKKNIYEGAYDPYYINFQQ</sequence>
<name>Q7YW88_MELIC</name>
<gene>
    <name evidence="3" type="primary">msp8</name>
</gene>
<organism evidence="3">
    <name type="scientific">Meloidogyne incognita</name>
    <name type="common">Southern root-knot nematode worm</name>
    <name type="synonym">Oxyuris incognita</name>
    <dbReference type="NCBI Taxonomy" id="6306"/>
    <lineage>
        <taxon>Eukaryota</taxon>
        <taxon>Metazoa</taxon>
        <taxon>Ecdysozoa</taxon>
        <taxon>Nematoda</taxon>
        <taxon>Chromadorea</taxon>
        <taxon>Rhabditida</taxon>
        <taxon>Tylenchina</taxon>
        <taxon>Tylenchomorpha</taxon>
        <taxon>Tylenchoidea</taxon>
        <taxon>Meloidogynidae</taxon>
        <taxon>Meloidogyninae</taxon>
        <taxon>Meloidogyne</taxon>
        <taxon>Meloidogyne incognita group</taxon>
    </lineage>
</organism>
<feature type="region of interest" description="Disordered" evidence="1">
    <location>
        <begin position="30"/>
        <end position="64"/>
    </location>
</feature>